<protein>
    <submittedName>
        <fullName evidence="1">Uncharacterized protein</fullName>
    </submittedName>
</protein>
<sequence length="48" mass="5013">MLSGVSQNFGCAGAYQKQKPRLDNVKQELTGVADVLSGVLGECWGAGE</sequence>
<dbReference type="EMBL" id="ACEB01000013">
    <property type="protein sequence ID" value="EEG27574.1"/>
    <property type="molecule type" value="Genomic_DNA"/>
</dbReference>
<gene>
    <name evidence="1" type="ORF">CORMATOL_00891</name>
</gene>
<dbReference type="Proteomes" id="UP000006247">
    <property type="component" value="Unassembled WGS sequence"/>
</dbReference>
<comment type="caution">
    <text evidence="1">The sequence shown here is derived from an EMBL/GenBank/DDBJ whole genome shotgun (WGS) entry which is preliminary data.</text>
</comment>
<proteinExistence type="predicted"/>
<accession>C0E1P0</accession>
<dbReference type="HOGENOM" id="CLU_3151796_0_0_11"/>
<evidence type="ECO:0000313" key="2">
    <source>
        <dbReference type="Proteomes" id="UP000006247"/>
    </source>
</evidence>
<evidence type="ECO:0000313" key="1">
    <source>
        <dbReference type="EMBL" id="EEG27574.1"/>
    </source>
</evidence>
<organism evidence="1 2">
    <name type="scientific">Corynebacterium matruchotii ATCC 33806</name>
    <dbReference type="NCBI Taxonomy" id="566549"/>
    <lineage>
        <taxon>Bacteria</taxon>
        <taxon>Bacillati</taxon>
        <taxon>Actinomycetota</taxon>
        <taxon>Actinomycetes</taxon>
        <taxon>Mycobacteriales</taxon>
        <taxon>Corynebacteriaceae</taxon>
        <taxon>Corynebacterium</taxon>
    </lineage>
</organism>
<reference evidence="1 2" key="1">
    <citation type="submission" date="2009-01" db="EMBL/GenBank/DDBJ databases">
        <authorList>
            <person name="Fulton L."/>
            <person name="Clifton S."/>
            <person name="Chinwalla A.T."/>
            <person name="Mitreva M."/>
            <person name="Sodergren E."/>
            <person name="Weinstock G."/>
            <person name="Clifton S."/>
            <person name="Dooling D.J."/>
            <person name="Fulton B."/>
            <person name="Minx P."/>
            <person name="Pepin K.H."/>
            <person name="Johnson M."/>
            <person name="Bhonagiri V."/>
            <person name="Nash W.E."/>
            <person name="Mardis E.R."/>
            <person name="Wilson R.K."/>
        </authorList>
    </citation>
    <scope>NUCLEOTIDE SEQUENCE [LARGE SCALE GENOMIC DNA]</scope>
    <source>
        <strain evidence="1 2">ATCC 33806</strain>
    </source>
</reference>
<dbReference type="AlphaFoldDB" id="C0E1P0"/>
<name>C0E1P0_9CORY</name>